<evidence type="ECO:0000256" key="1">
    <source>
        <dbReference type="SAM" id="SignalP"/>
    </source>
</evidence>
<keyword evidence="1" id="KW-0732">Signal</keyword>
<dbReference type="Proteomes" id="UP001207337">
    <property type="component" value="Unassembled WGS sequence"/>
</dbReference>
<dbReference type="RefSeq" id="WP_265790910.1">
    <property type="nucleotide sequence ID" value="NZ_BAABRS010000003.1"/>
</dbReference>
<evidence type="ECO:0000313" key="3">
    <source>
        <dbReference type="Proteomes" id="UP001207337"/>
    </source>
</evidence>
<sequence>MGIRVSLLSILSIGLLLASCANQKSDQLQEIAQWGRWEYTLTAEEPVDQEIDLKLTVELTSPSGNTDQVPSFWDGDSL</sequence>
<reference evidence="2 3" key="1">
    <citation type="submission" date="2021-11" db="EMBL/GenBank/DDBJ databases">
        <title>Aliifidinibius sp. nov., a new bacterium isolated from saline soil.</title>
        <authorList>
            <person name="Galisteo C."/>
            <person name="De La Haba R."/>
            <person name="Sanchez-Porro C."/>
            <person name="Ventosa A."/>
        </authorList>
    </citation>
    <scope>NUCLEOTIDE SEQUENCE [LARGE SCALE GENOMIC DNA]</scope>
    <source>
        <strain evidence="2 3">KACC 190600</strain>
    </source>
</reference>
<dbReference type="PROSITE" id="PS51257">
    <property type="entry name" value="PROKAR_LIPOPROTEIN"/>
    <property type="match status" value="1"/>
</dbReference>
<feature type="signal peptide" evidence="1">
    <location>
        <begin position="1"/>
        <end position="18"/>
    </location>
</feature>
<comment type="caution">
    <text evidence="2">The sequence shown here is derived from an EMBL/GenBank/DDBJ whole genome shotgun (WGS) entry which is preliminary data.</text>
</comment>
<accession>A0ABT3Q1C1</accession>
<gene>
    <name evidence="2" type="ORF">LQ318_13420</name>
</gene>
<feature type="chain" id="PRO_5047294312" evidence="1">
    <location>
        <begin position="19"/>
        <end position="78"/>
    </location>
</feature>
<evidence type="ECO:0000313" key="2">
    <source>
        <dbReference type="EMBL" id="MCW9713905.1"/>
    </source>
</evidence>
<organism evidence="2 3">
    <name type="scientific">Fodinibius salicampi</name>
    <dbReference type="NCBI Taxonomy" id="1920655"/>
    <lineage>
        <taxon>Bacteria</taxon>
        <taxon>Pseudomonadati</taxon>
        <taxon>Balneolota</taxon>
        <taxon>Balneolia</taxon>
        <taxon>Balneolales</taxon>
        <taxon>Balneolaceae</taxon>
        <taxon>Fodinibius</taxon>
    </lineage>
</organism>
<keyword evidence="3" id="KW-1185">Reference proteome</keyword>
<protein>
    <submittedName>
        <fullName evidence="2">DUF5060 domain-containing protein</fullName>
    </submittedName>
</protein>
<dbReference type="Gene3D" id="2.60.40.10">
    <property type="entry name" value="Immunoglobulins"/>
    <property type="match status" value="1"/>
</dbReference>
<dbReference type="InterPro" id="IPR013783">
    <property type="entry name" value="Ig-like_fold"/>
</dbReference>
<proteinExistence type="predicted"/>
<dbReference type="EMBL" id="JAJNDC010000003">
    <property type="protein sequence ID" value="MCW9713905.1"/>
    <property type="molecule type" value="Genomic_DNA"/>
</dbReference>
<name>A0ABT3Q1C1_9BACT</name>